<comment type="similarity">
    <text evidence="1">Belongs to the ribonucleoside diphosphate reductase class-2 family.</text>
</comment>
<reference evidence="9" key="1">
    <citation type="submission" date="2018-10" db="EMBL/GenBank/DDBJ databases">
        <authorList>
            <person name="Peiro R."/>
            <person name="Begona"/>
            <person name="Cbmso G."/>
            <person name="Lopez M."/>
            <person name="Gonzalez S."/>
            <person name="Sacristan E."/>
            <person name="Castillo E."/>
        </authorList>
    </citation>
    <scope>NUCLEOTIDE SEQUENCE [LARGE SCALE GENOMIC DNA]</scope>
</reference>
<protein>
    <recommendedName>
        <fullName evidence="2">ribonucleoside-diphosphate reductase</fullName>
        <ecNumber evidence="2">1.17.4.1</ecNumber>
    </recommendedName>
</protein>
<dbReference type="GO" id="GO:0004748">
    <property type="term" value="F:ribonucleoside-diphosphate reductase activity, thioredoxin disulfide as acceptor"/>
    <property type="evidence" value="ECO:0007669"/>
    <property type="project" value="UniProtKB-EC"/>
</dbReference>
<evidence type="ECO:0000313" key="9">
    <source>
        <dbReference type="Proteomes" id="UP000289200"/>
    </source>
</evidence>
<dbReference type="EC" id="1.17.4.1" evidence="2"/>
<sequence length="103" mass="10935">MTRAILPERRAVETFDLRHDSMSFTVSIGFYDDGRPGEVFVTGTKAGSGVEAVSRDGAILISLALQHGVPVDVIRHAVTRTAGDEPSSIIGAVVDRLVQEVGS</sequence>
<proteinExistence type="inferred from homology"/>
<dbReference type="EMBL" id="UWOC01000077">
    <property type="protein sequence ID" value="VCU07857.1"/>
    <property type="molecule type" value="Genomic_DNA"/>
</dbReference>
<keyword evidence="9" id="KW-1185">Reference proteome</keyword>
<organism evidence="8 9">
    <name type="scientific">Rhodoplanes serenus</name>
    <dbReference type="NCBI Taxonomy" id="200615"/>
    <lineage>
        <taxon>Bacteria</taxon>
        <taxon>Pseudomonadati</taxon>
        <taxon>Pseudomonadota</taxon>
        <taxon>Alphaproteobacteria</taxon>
        <taxon>Hyphomicrobiales</taxon>
        <taxon>Nitrobacteraceae</taxon>
        <taxon>Rhodoplanes</taxon>
    </lineage>
</organism>
<accession>A0A3S4DC35</accession>
<dbReference type="EMBL" id="LR026982">
    <property type="protein sequence ID" value="VCU06601.1"/>
    <property type="molecule type" value="Genomic_DNA"/>
</dbReference>
<evidence type="ECO:0000256" key="5">
    <source>
        <dbReference type="ARBA" id="ARBA00047754"/>
    </source>
</evidence>
<evidence type="ECO:0000313" key="8">
    <source>
        <dbReference type="EMBL" id="VCU07857.1"/>
    </source>
</evidence>
<gene>
    <name evidence="8" type="ORF">RHODGE_RHODGE_01008</name>
    <name evidence="7" type="ORF">RHODPL_RHODPL_00049</name>
</gene>
<name>A0A3S4DC35_9BRAD</name>
<evidence type="ECO:0000256" key="4">
    <source>
        <dbReference type="ARBA" id="ARBA00022741"/>
    </source>
</evidence>
<evidence type="ECO:0000256" key="3">
    <source>
        <dbReference type="ARBA" id="ARBA00022634"/>
    </source>
</evidence>
<dbReference type="Proteomes" id="UP000289200">
    <property type="component" value="Unassembled WGS sequence"/>
</dbReference>
<dbReference type="Pfam" id="PF12637">
    <property type="entry name" value="TSCPD"/>
    <property type="match status" value="1"/>
</dbReference>
<dbReference type="RefSeq" id="WP_129608030.1">
    <property type="nucleotide sequence ID" value="NZ_LR026982.1"/>
</dbReference>
<keyword evidence="3" id="KW-0237">DNA synthesis</keyword>
<keyword evidence="4" id="KW-0547">Nucleotide-binding</keyword>
<evidence type="ECO:0000256" key="1">
    <source>
        <dbReference type="ARBA" id="ARBA00007405"/>
    </source>
</evidence>
<dbReference type="GO" id="GO:0071897">
    <property type="term" value="P:DNA biosynthetic process"/>
    <property type="evidence" value="ECO:0007669"/>
    <property type="project" value="UniProtKB-KW"/>
</dbReference>
<dbReference type="OrthoDB" id="8020873at2"/>
<evidence type="ECO:0000313" key="7">
    <source>
        <dbReference type="EMBL" id="VCU06601.1"/>
    </source>
</evidence>
<dbReference type="GO" id="GO:0000166">
    <property type="term" value="F:nucleotide binding"/>
    <property type="evidence" value="ECO:0007669"/>
    <property type="project" value="UniProtKB-KW"/>
</dbReference>
<dbReference type="AlphaFoldDB" id="A0A3S4DC35"/>
<feature type="domain" description="TSCPD" evidence="6">
    <location>
        <begin position="7"/>
        <end position="97"/>
    </location>
</feature>
<comment type="catalytic activity">
    <reaction evidence="5">
        <text>a 2'-deoxyribonucleoside 5'-diphosphate + [thioredoxin]-disulfide + H2O = a ribonucleoside 5'-diphosphate + [thioredoxin]-dithiol</text>
        <dbReference type="Rhea" id="RHEA:23252"/>
        <dbReference type="Rhea" id="RHEA-COMP:10698"/>
        <dbReference type="Rhea" id="RHEA-COMP:10700"/>
        <dbReference type="ChEBI" id="CHEBI:15377"/>
        <dbReference type="ChEBI" id="CHEBI:29950"/>
        <dbReference type="ChEBI" id="CHEBI:50058"/>
        <dbReference type="ChEBI" id="CHEBI:57930"/>
        <dbReference type="ChEBI" id="CHEBI:73316"/>
        <dbReference type="EC" id="1.17.4.1"/>
    </reaction>
</comment>
<keyword evidence="7" id="KW-0614">Plasmid</keyword>
<geneLocation type="plasmid" evidence="7">
    <name>1</name>
</geneLocation>
<reference evidence="8" key="2">
    <citation type="submission" date="2018-10" db="EMBL/GenBank/DDBJ databases">
        <authorList>
            <person name="Peiro R."/>
            <person name="Begona"/>
            <person name="Cbmso G."/>
            <person name="Lopez M."/>
            <person name="Gonzalez S."/>
            <person name="Sacristan E."/>
            <person name="Castillo E."/>
        </authorList>
    </citation>
    <scope>NUCLEOTIDE SEQUENCE</scope>
    <source>
        <strain evidence="8">Rhod_genome</strain>
        <strain evidence="7">Rhod_plasmid</strain>
        <plasmid evidence="7">1</plasmid>
    </source>
</reference>
<evidence type="ECO:0000256" key="2">
    <source>
        <dbReference type="ARBA" id="ARBA00012274"/>
    </source>
</evidence>
<dbReference type="InterPro" id="IPR024434">
    <property type="entry name" value="TSCPD_dom"/>
</dbReference>
<evidence type="ECO:0000259" key="6">
    <source>
        <dbReference type="Pfam" id="PF12637"/>
    </source>
</evidence>